<organism evidence="1 3">
    <name type="scientific">Mus musculus</name>
    <name type="common">Mouse</name>
    <dbReference type="NCBI Taxonomy" id="10090"/>
    <lineage>
        <taxon>Eukaryota</taxon>
        <taxon>Metazoa</taxon>
        <taxon>Chordata</taxon>
        <taxon>Craniata</taxon>
        <taxon>Vertebrata</taxon>
        <taxon>Euteleostomi</taxon>
        <taxon>Mammalia</taxon>
        <taxon>Eutheria</taxon>
        <taxon>Euarchontoglires</taxon>
        <taxon>Glires</taxon>
        <taxon>Rodentia</taxon>
        <taxon>Myomorpha</taxon>
        <taxon>Muroidea</taxon>
        <taxon>Muridae</taxon>
        <taxon>Murinae</taxon>
        <taxon>Mus</taxon>
        <taxon>Mus</taxon>
    </lineage>
</organism>
<dbReference type="Ensembl" id="ENSMUST00000147826.2">
    <property type="protein sequence ID" value="ENSMUSP00000116796.2"/>
    <property type="gene ID" value="ENSMUSG00000047613.11"/>
</dbReference>
<proteinExistence type="predicted"/>
<keyword evidence="3" id="KW-1185">Reference proteome</keyword>
<dbReference type="Antibodypedia" id="2157">
    <property type="antibodies" value="65 antibodies from 14 providers"/>
</dbReference>
<dbReference type="Bgee" id="ENSMUSG00000047613">
    <property type="expression patterns" value="Expressed in spermatocyte and 252 other cell types or tissues"/>
</dbReference>
<reference evidence="1 3" key="1">
    <citation type="journal article" date="2009" name="PLoS Biol.">
        <title>Lineage-specific biology revealed by a finished genome assembly of the mouse.</title>
        <authorList>
            <consortium name="Mouse Genome Sequencing Consortium"/>
            <person name="Church D.M."/>
            <person name="Goodstadt L."/>
            <person name="Hillier L.W."/>
            <person name="Zody M.C."/>
            <person name="Goldstein S."/>
            <person name="She X."/>
            <person name="Bult C.J."/>
            <person name="Agarwala R."/>
            <person name="Cherry J.L."/>
            <person name="DiCuccio M."/>
            <person name="Hlavina W."/>
            <person name="Kapustin Y."/>
            <person name="Meric P."/>
            <person name="Maglott D."/>
            <person name="Birtle Z."/>
            <person name="Marques A.C."/>
            <person name="Graves T."/>
            <person name="Zhou S."/>
            <person name="Teague B."/>
            <person name="Potamousis K."/>
            <person name="Churas C."/>
            <person name="Place M."/>
            <person name="Herschleb J."/>
            <person name="Runnheim R."/>
            <person name="Forrest D."/>
            <person name="Amos-Landgraf J."/>
            <person name="Schwartz D.C."/>
            <person name="Cheng Z."/>
            <person name="Lindblad-Toh K."/>
            <person name="Eichler E.E."/>
            <person name="Ponting C.P."/>
        </authorList>
    </citation>
    <scope>NUCLEOTIDE SEQUENCE [LARGE SCALE GENOMIC DNA]</scope>
    <source>
        <strain evidence="1 3">C57BL/6J</strain>
    </source>
</reference>
<dbReference type="MGI" id="MGI:2140680">
    <property type="gene designation" value="A430005L14Rik"/>
</dbReference>
<dbReference type="GeneTree" id="ENSGT00390000016496"/>
<evidence type="ECO:0000313" key="1">
    <source>
        <dbReference type="Ensembl" id="ENSMUSP00000116796.2"/>
    </source>
</evidence>
<reference evidence="1" key="3">
    <citation type="submission" date="2025-08" db="UniProtKB">
        <authorList>
            <consortium name="Ensembl"/>
        </authorList>
    </citation>
    <scope>IDENTIFICATION</scope>
    <source>
        <strain evidence="1">C57BL/6J</strain>
    </source>
</reference>
<dbReference type="VEuPathDB" id="HostDB:ENSMUSG00000047613"/>
<reference evidence="1 3" key="2">
    <citation type="journal article" date="2011" name="PLoS Biol.">
        <title>Modernizing reference genome assemblies.</title>
        <authorList>
            <person name="Church D.M."/>
            <person name="Schneider V.A."/>
            <person name="Graves T."/>
            <person name="Auger K."/>
            <person name="Cunningham F."/>
            <person name="Bouk N."/>
            <person name="Chen H.C."/>
            <person name="Agarwala R."/>
            <person name="McLaren W.M."/>
            <person name="Ritchie G.R."/>
            <person name="Albracht D."/>
            <person name="Kremitzki M."/>
            <person name="Rock S."/>
            <person name="Kotkiewicz H."/>
            <person name="Kremitzki C."/>
            <person name="Wollam A."/>
            <person name="Trani L."/>
            <person name="Fulton L."/>
            <person name="Fulton R."/>
            <person name="Matthews L."/>
            <person name="Whitehead S."/>
            <person name="Chow W."/>
            <person name="Torrance J."/>
            <person name="Dunn M."/>
            <person name="Harden G."/>
            <person name="Threadgold G."/>
            <person name="Wood J."/>
            <person name="Collins J."/>
            <person name="Heath P."/>
            <person name="Griffiths G."/>
            <person name="Pelan S."/>
            <person name="Grafham D."/>
            <person name="Eichler E.E."/>
            <person name="Weinstock G."/>
            <person name="Mardis E.R."/>
            <person name="Wilson R.K."/>
            <person name="Howe K."/>
            <person name="Flicek P."/>
            <person name="Hubbard T."/>
        </authorList>
    </citation>
    <scope>NUCLEOTIDE SEQUENCE [LARGE SCALE GENOMIC DNA]</scope>
    <source>
        <strain evidence="1 3">C57BL/6J</strain>
    </source>
</reference>
<dbReference type="AGR" id="MGI:2140680"/>
<gene>
    <name evidence="1 2" type="primary">A430005L14Rik</name>
</gene>
<sequence length="64" mass="7141">MRSRKVECGPQHAFGPGVTLQPAWPLPGTLPAPHLLKQHVWLPHHTKLRTDELPKSSSMTKVTL</sequence>
<name>D6RH81_MOUSE</name>
<dbReference type="ExpressionAtlas" id="D6RH81">
    <property type="expression patterns" value="baseline and differential"/>
</dbReference>
<dbReference type="OrthoDB" id="8730115at2759"/>
<protein>
    <submittedName>
        <fullName evidence="1">RIKEN cDNA A430005L14 gene</fullName>
    </submittedName>
</protein>
<dbReference type="HOGENOM" id="CLU_2867064_0_0_1"/>
<dbReference type="AlphaFoldDB" id="D6RH81"/>
<evidence type="ECO:0000313" key="3">
    <source>
        <dbReference type="Proteomes" id="UP000000589"/>
    </source>
</evidence>
<dbReference type="Proteomes" id="UP000000589">
    <property type="component" value="Chromosome 4"/>
</dbReference>
<reference evidence="1" key="4">
    <citation type="submission" date="2025-09" db="UniProtKB">
        <authorList>
            <consortium name="Ensembl"/>
        </authorList>
    </citation>
    <scope>IDENTIFICATION</scope>
    <source>
        <strain evidence="1">C57BL/6J</strain>
    </source>
</reference>
<accession>D6RH81</accession>
<evidence type="ECO:0000313" key="2">
    <source>
        <dbReference type="MGI" id="MGI:2140680"/>
    </source>
</evidence>